<dbReference type="InterPro" id="IPR058922">
    <property type="entry name" value="WHD_DRP"/>
</dbReference>
<dbReference type="SUPFAM" id="SSF52540">
    <property type="entry name" value="P-loop containing nucleoside triphosphate hydrolases"/>
    <property type="match status" value="1"/>
</dbReference>
<dbReference type="InterPro" id="IPR036388">
    <property type="entry name" value="WH-like_DNA-bd_sf"/>
</dbReference>
<evidence type="ECO:0000256" key="1">
    <source>
        <dbReference type="ARBA" id="ARBA00004170"/>
    </source>
</evidence>
<keyword evidence="7" id="KW-0067">ATP-binding</keyword>
<proteinExistence type="inferred from homology"/>
<dbReference type="PANTHER" id="PTHR23155:SF1152">
    <property type="entry name" value="AAA+ ATPASE DOMAIN-CONTAINING PROTEIN"/>
    <property type="match status" value="1"/>
</dbReference>
<dbReference type="InterPro" id="IPR027417">
    <property type="entry name" value="P-loop_NTPase"/>
</dbReference>
<comment type="similarity">
    <text evidence="3">Belongs to the disease resistance NB-LRR family.</text>
</comment>
<evidence type="ECO:0000256" key="6">
    <source>
        <dbReference type="ARBA" id="ARBA00022821"/>
    </source>
</evidence>
<gene>
    <name evidence="12" type="ORF">HAX54_033305</name>
</gene>
<name>A0ABS8SD63_DATST</name>
<accession>A0ABS8SD63</accession>
<evidence type="ECO:0000256" key="9">
    <source>
        <dbReference type="ARBA" id="ARBA00023136"/>
    </source>
</evidence>
<comment type="subcellular location">
    <subcellularLocation>
        <location evidence="2">Cytoplasm</location>
    </subcellularLocation>
    <subcellularLocation>
        <location evidence="1">Membrane</location>
        <topology evidence="1">Peripheral membrane protein</topology>
    </subcellularLocation>
</comment>
<organism evidence="12 13">
    <name type="scientific">Datura stramonium</name>
    <name type="common">Jimsonweed</name>
    <name type="synonym">Common thornapple</name>
    <dbReference type="NCBI Taxonomy" id="4076"/>
    <lineage>
        <taxon>Eukaryota</taxon>
        <taxon>Viridiplantae</taxon>
        <taxon>Streptophyta</taxon>
        <taxon>Embryophyta</taxon>
        <taxon>Tracheophyta</taxon>
        <taxon>Spermatophyta</taxon>
        <taxon>Magnoliopsida</taxon>
        <taxon>eudicotyledons</taxon>
        <taxon>Gunneridae</taxon>
        <taxon>Pentapetalae</taxon>
        <taxon>asterids</taxon>
        <taxon>lamiids</taxon>
        <taxon>Solanales</taxon>
        <taxon>Solanaceae</taxon>
        <taxon>Solanoideae</taxon>
        <taxon>Datureae</taxon>
        <taxon>Datura</taxon>
    </lineage>
</organism>
<reference evidence="12 13" key="1">
    <citation type="journal article" date="2021" name="BMC Genomics">
        <title>Datura genome reveals duplications of psychoactive alkaloid biosynthetic genes and high mutation rate following tissue culture.</title>
        <authorList>
            <person name="Rajewski A."/>
            <person name="Carter-House D."/>
            <person name="Stajich J."/>
            <person name="Litt A."/>
        </authorList>
    </citation>
    <scope>NUCLEOTIDE SEQUENCE [LARGE SCALE GENOMIC DNA]</scope>
    <source>
        <strain evidence="12">AR-01</strain>
    </source>
</reference>
<keyword evidence="4" id="KW-0963">Cytoplasm</keyword>
<dbReference type="Pfam" id="PF00931">
    <property type="entry name" value="NB-ARC"/>
    <property type="match status" value="1"/>
</dbReference>
<evidence type="ECO:0000256" key="7">
    <source>
        <dbReference type="ARBA" id="ARBA00022840"/>
    </source>
</evidence>
<comment type="caution">
    <text evidence="12">The sequence shown here is derived from an EMBL/GenBank/DDBJ whole genome shotgun (WGS) entry which is preliminary data.</text>
</comment>
<evidence type="ECO:0000256" key="8">
    <source>
        <dbReference type="ARBA" id="ARBA00023054"/>
    </source>
</evidence>
<evidence type="ECO:0000256" key="3">
    <source>
        <dbReference type="ARBA" id="ARBA00008894"/>
    </source>
</evidence>
<evidence type="ECO:0000259" key="10">
    <source>
        <dbReference type="Pfam" id="PF00931"/>
    </source>
</evidence>
<dbReference type="Gene3D" id="1.10.10.10">
    <property type="entry name" value="Winged helix-like DNA-binding domain superfamily/Winged helix DNA-binding domain"/>
    <property type="match status" value="1"/>
</dbReference>
<dbReference type="Gene3D" id="3.40.50.300">
    <property type="entry name" value="P-loop containing nucleotide triphosphate hydrolases"/>
    <property type="match status" value="1"/>
</dbReference>
<feature type="domain" description="Disease resistance protein winged helix" evidence="11">
    <location>
        <begin position="124"/>
        <end position="168"/>
    </location>
</feature>
<dbReference type="InterPro" id="IPR002182">
    <property type="entry name" value="NB-ARC"/>
</dbReference>
<keyword evidence="8" id="KW-0175">Coiled coil</keyword>
<keyword evidence="9" id="KW-0472">Membrane</keyword>
<dbReference type="PANTHER" id="PTHR23155">
    <property type="entry name" value="DISEASE RESISTANCE PROTEIN RP"/>
    <property type="match status" value="1"/>
</dbReference>
<evidence type="ECO:0000259" key="11">
    <source>
        <dbReference type="Pfam" id="PF23559"/>
    </source>
</evidence>
<evidence type="ECO:0000313" key="13">
    <source>
        <dbReference type="Proteomes" id="UP000823775"/>
    </source>
</evidence>
<dbReference type="EMBL" id="JACEIK010000426">
    <property type="protein sequence ID" value="MCD7456822.1"/>
    <property type="molecule type" value="Genomic_DNA"/>
</dbReference>
<feature type="domain" description="NB-ARC" evidence="10">
    <location>
        <begin position="1"/>
        <end position="120"/>
    </location>
</feature>
<keyword evidence="13" id="KW-1185">Reference proteome</keyword>
<protein>
    <recommendedName>
        <fullName evidence="14">NB-ARC domain-containing protein</fullName>
    </recommendedName>
</protein>
<sequence length="209" mass="23782">MPGVGKTTLANKLLSDQSVVYHFDIRAKTCVSQQYTRKNVLLTILSDLIGENAKLDKEAENALAEMLRKKLSHVRYLIFIDDIWHTSAWDDLYLCFPDNNNGSRIILDNFRHCDVASYATLLKAEKSLEDIANDYLENLVGRNLITVAKKSFDGKIKACRIHDLLLEFWEEAKQENFLESVKGDIAFDPSHVFLKVQDSTALIPSFSVQ</sequence>
<dbReference type="Proteomes" id="UP000823775">
    <property type="component" value="Unassembled WGS sequence"/>
</dbReference>
<keyword evidence="6" id="KW-0611">Plant defense</keyword>
<evidence type="ECO:0000256" key="5">
    <source>
        <dbReference type="ARBA" id="ARBA00022741"/>
    </source>
</evidence>
<dbReference type="Pfam" id="PF23559">
    <property type="entry name" value="WHD_DRP"/>
    <property type="match status" value="1"/>
</dbReference>
<evidence type="ECO:0000256" key="4">
    <source>
        <dbReference type="ARBA" id="ARBA00022490"/>
    </source>
</evidence>
<evidence type="ECO:0000256" key="2">
    <source>
        <dbReference type="ARBA" id="ARBA00004496"/>
    </source>
</evidence>
<evidence type="ECO:0008006" key="14">
    <source>
        <dbReference type="Google" id="ProtNLM"/>
    </source>
</evidence>
<keyword evidence="5" id="KW-0547">Nucleotide-binding</keyword>
<evidence type="ECO:0000313" key="12">
    <source>
        <dbReference type="EMBL" id="MCD7456822.1"/>
    </source>
</evidence>
<dbReference type="InterPro" id="IPR044974">
    <property type="entry name" value="Disease_R_plants"/>
</dbReference>